<keyword evidence="4 10" id="KW-0862">Zinc</keyword>
<evidence type="ECO:0000313" key="15">
    <source>
        <dbReference type="RefSeq" id="XP_003748262.1"/>
    </source>
</evidence>
<dbReference type="Gene3D" id="3.30.50.10">
    <property type="entry name" value="Erythroid Transcription Factor GATA-1, subunit A"/>
    <property type="match status" value="1"/>
</dbReference>
<protein>
    <submittedName>
        <fullName evidence="15">Orphan steroid hormone receptor 2-like</fullName>
    </submittedName>
</protein>
<evidence type="ECO:0000256" key="6">
    <source>
        <dbReference type="ARBA" id="ARBA00023125"/>
    </source>
</evidence>
<dbReference type="GO" id="GO:0043565">
    <property type="term" value="F:sequence-specific DNA binding"/>
    <property type="evidence" value="ECO:0007669"/>
    <property type="project" value="InterPro"/>
</dbReference>
<keyword evidence="5 10" id="KW-0805">Transcription regulation</keyword>
<dbReference type="Pfam" id="PF00105">
    <property type="entry name" value="zf-C4"/>
    <property type="match status" value="1"/>
</dbReference>
<evidence type="ECO:0000256" key="2">
    <source>
        <dbReference type="ARBA" id="ARBA00022723"/>
    </source>
</evidence>
<dbReference type="InterPro" id="IPR001723">
    <property type="entry name" value="Nuclear_hrmn_rcpt"/>
</dbReference>
<sequence>MRMISDSELTTEVDSLGDEAHSPAGSGDTINTSDHEPSSKNPKAAAASSLNALVSHPGFGLSALSMANFYPEQISLALKAAEYQGAEGLIRLGSFDARRGVNGRTSPSESCVVCGDRASGRHYGAISCEGCKGFFKRSIRKQLGYACRGDRNCEVTKHHRNRCQHCRLQKCLQMGMRADAVQSERKPATMSSSANENRFEKNVSPSSGASPSSNLLLPSMAAHRALAAGLHSFTEKDLHSALKSPASIESLGTLASVVTTLANIRKVQEGNEIQDLHNGQRSSPSIKAEPLEKEPFRSEFVRHDQLEFRLTPFTDNNNEDPLVTENGELNAHFVSESASRLLFMSIHWAKGLEPFQHLHSEIQTLLIKNCWAELFCLGLAQCSKQMSVAAILKALKKQLQRHPHEDPNRNRQVESHLQRLTSFIETVGALGLCDLELALLKAVVLFSPDWLVASVGKWKSQVELYQFRAVNELKRFISNDDRFNRLLLRLPSLRSLDADITEELFFAGLIGSVQIDAIIPYILKMDVQDGVVTH</sequence>
<accession>A0AAJ6W0T1</accession>
<dbReference type="SUPFAM" id="SSF48508">
    <property type="entry name" value="Nuclear receptor ligand-binding domain"/>
    <property type="match status" value="1"/>
</dbReference>
<dbReference type="GeneID" id="100903959"/>
<evidence type="ECO:0000313" key="14">
    <source>
        <dbReference type="Proteomes" id="UP000694867"/>
    </source>
</evidence>
<evidence type="ECO:0000256" key="4">
    <source>
        <dbReference type="ARBA" id="ARBA00022833"/>
    </source>
</evidence>
<evidence type="ECO:0000256" key="9">
    <source>
        <dbReference type="ARBA" id="ARBA00023242"/>
    </source>
</evidence>
<evidence type="ECO:0000256" key="10">
    <source>
        <dbReference type="RuleBase" id="RU004334"/>
    </source>
</evidence>
<feature type="domain" description="Nuclear receptor" evidence="12">
    <location>
        <begin position="108"/>
        <end position="183"/>
    </location>
</feature>
<gene>
    <name evidence="15" type="primary">LOC100903959</name>
</gene>
<dbReference type="InterPro" id="IPR000536">
    <property type="entry name" value="Nucl_hrmn_rcpt_lig-bd"/>
</dbReference>
<evidence type="ECO:0000259" key="12">
    <source>
        <dbReference type="PROSITE" id="PS51030"/>
    </source>
</evidence>
<dbReference type="InterPro" id="IPR001628">
    <property type="entry name" value="Znf_hrmn_rcpt"/>
</dbReference>
<dbReference type="PANTHER" id="PTHR24083">
    <property type="entry name" value="NUCLEAR HORMONE RECEPTOR"/>
    <property type="match status" value="1"/>
</dbReference>
<dbReference type="SMART" id="SM00399">
    <property type="entry name" value="ZnF_C4"/>
    <property type="match status" value="1"/>
</dbReference>
<evidence type="ECO:0000259" key="13">
    <source>
        <dbReference type="PROSITE" id="PS51843"/>
    </source>
</evidence>
<organism evidence="14 15">
    <name type="scientific">Galendromus occidentalis</name>
    <name type="common">western predatory mite</name>
    <dbReference type="NCBI Taxonomy" id="34638"/>
    <lineage>
        <taxon>Eukaryota</taxon>
        <taxon>Metazoa</taxon>
        <taxon>Ecdysozoa</taxon>
        <taxon>Arthropoda</taxon>
        <taxon>Chelicerata</taxon>
        <taxon>Arachnida</taxon>
        <taxon>Acari</taxon>
        <taxon>Parasitiformes</taxon>
        <taxon>Mesostigmata</taxon>
        <taxon>Gamasina</taxon>
        <taxon>Phytoseioidea</taxon>
        <taxon>Phytoseiidae</taxon>
        <taxon>Typhlodrominae</taxon>
        <taxon>Galendromus</taxon>
    </lineage>
</organism>
<dbReference type="AlphaFoldDB" id="A0AAJ6W0T1"/>
<feature type="region of interest" description="Disordered" evidence="11">
    <location>
        <begin position="1"/>
        <end position="44"/>
    </location>
</feature>
<dbReference type="SMART" id="SM00430">
    <property type="entry name" value="HOLI"/>
    <property type="match status" value="1"/>
</dbReference>
<proteinExistence type="inferred from homology"/>
<dbReference type="PRINTS" id="PR00398">
    <property type="entry name" value="STRDHORMONER"/>
</dbReference>
<dbReference type="GO" id="GO:0008270">
    <property type="term" value="F:zinc ion binding"/>
    <property type="evidence" value="ECO:0007669"/>
    <property type="project" value="UniProtKB-KW"/>
</dbReference>
<dbReference type="PROSITE" id="PS00031">
    <property type="entry name" value="NUCLEAR_REC_DBD_1"/>
    <property type="match status" value="1"/>
</dbReference>
<evidence type="ECO:0000256" key="8">
    <source>
        <dbReference type="ARBA" id="ARBA00023170"/>
    </source>
</evidence>
<reference evidence="15" key="1">
    <citation type="submission" date="2025-08" db="UniProtKB">
        <authorList>
            <consortium name="RefSeq"/>
        </authorList>
    </citation>
    <scope>IDENTIFICATION</scope>
</reference>
<dbReference type="RefSeq" id="XP_003748262.1">
    <property type="nucleotide sequence ID" value="XM_003748214.1"/>
</dbReference>
<dbReference type="FunFam" id="3.30.50.10:FF:000015">
    <property type="entry name" value="Nuclear receptor subfamily 2, group C, member 1"/>
    <property type="match status" value="1"/>
</dbReference>
<feature type="domain" description="NR LBD" evidence="13">
    <location>
        <begin position="292"/>
        <end position="526"/>
    </location>
</feature>
<keyword evidence="8 10" id="KW-0675">Receptor</keyword>
<dbReference type="InterPro" id="IPR050274">
    <property type="entry name" value="Nuclear_hormone_rcpt_NR2"/>
</dbReference>
<keyword evidence="3 10" id="KW-0863">Zinc-finger</keyword>
<keyword evidence="9 10" id="KW-0539">Nucleus</keyword>
<evidence type="ECO:0000256" key="5">
    <source>
        <dbReference type="ARBA" id="ARBA00023015"/>
    </source>
</evidence>
<feature type="region of interest" description="Disordered" evidence="11">
    <location>
        <begin position="182"/>
        <end position="215"/>
    </location>
</feature>
<evidence type="ECO:0000256" key="1">
    <source>
        <dbReference type="ARBA" id="ARBA00004123"/>
    </source>
</evidence>
<dbReference type="Pfam" id="PF00104">
    <property type="entry name" value="Hormone_recep"/>
    <property type="match status" value="1"/>
</dbReference>
<dbReference type="SUPFAM" id="SSF57716">
    <property type="entry name" value="Glucocorticoid receptor-like (DNA-binding domain)"/>
    <property type="match status" value="1"/>
</dbReference>
<dbReference type="InterPro" id="IPR013088">
    <property type="entry name" value="Znf_NHR/GATA"/>
</dbReference>
<comment type="similarity">
    <text evidence="10">Belongs to the nuclear hormone receptor family.</text>
</comment>
<dbReference type="PROSITE" id="PS51030">
    <property type="entry name" value="NUCLEAR_REC_DBD_2"/>
    <property type="match status" value="1"/>
</dbReference>
<keyword evidence="2 10" id="KW-0479">Metal-binding</keyword>
<dbReference type="InterPro" id="IPR035500">
    <property type="entry name" value="NHR-like_dom_sf"/>
</dbReference>
<evidence type="ECO:0000256" key="3">
    <source>
        <dbReference type="ARBA" id="ARBA00022771"/>
    </source>
</evidence>
<dbReference type="KEGG" id="goe:100903959"/>
<evidence type="ECO:0000256" key="11">
    <source>
        <dbReference type="SAM" id="MobiDB-lite"/>
    </source>
</evidence>
<keyword evidence="7 10" id="KW-0804">Transcription</keyword>
<dbReference type="PRINTS" id="PR00047">
    <property type="entry name" value="STROIDFINGER"/>
</dbReference>
<evidence type="ECO:0000256" key="7">
    <source>
        <dbReference type="ARBA" id="ARBA00023163"/>
    </source>
</evidence>
<feature type="compositionally biased region" description="Low complexity" evidence="11">
    <location>
        <begin position="204"/>
        <end position="215"/>
    </location>
</feature>
<dbReference type="GO" id="GO:0005634">
    <property type="term" value="C:nucleus"/>
    <property type="evidence" value="ECO:0007669"/>
    <property type="project" value="UniProtKB-SubCell"/>
</dbReference>
<keyword evidence="6 10" id="KW-0238">DNA-binding</keyword>
<keyword evidence="14" id="KW-1185">Reference proteome</keyword>
<name>A0AAJ6W0T1_9ACAR</name>
<dbReference type="GO" id="GO:0003700">
    <property type="term" value="F:DNA-binding transcription factor activity"/>
    <property type="evidence" value="ECO:0007669"/>
    <property type="project" value="InterPro"/>
</dbReference>
<dbReference type="Gene3D" id="1.10.565.10">
    <property type="entry name" value="Retinoid X Receptor"/>
    <property type="match status" value="1"/>
</dbReference>
<dbReference type="PROSITE" id="PS51843">
    <property type="entry name" value="NR_LBD"/>
    <property type="match status" value="1"/>
</dbReference>
<dbReference type="Proteomes" id="UP000694867">
    <property type="component" value="Unplaced"/>
</dbReference>
<comment type="subcellular location">
    <subcellularLocation>
        <location evidence="1 10">Nucleus</location>
    </subcellularLocation>
</comment>